<gene>
    <name evidence="1" type="ORF">TDIB3V08_LOCUS5820</name>
</gene>
<accession>A0A7R8VLD2</accession>
<organism evidence="1">
    <name type="scientific">Timema douglasi</name>
    <name type="common">Walking stick</name>
    <dbReference type="NCBI Taxonomy" id="61478"/>
    <lineage>
        <taxon>Eukaryota</taxon>
        <taxon>Metazoa</taxon>
        <taxon>Ecdysozoa</taxon>
        <taxon>Arthropoda</taxon>
        <taxon>Hexapoda</taxon>
        <taxon>Insecta</taxon>
        <taxon>Pterygota</taxon>
        <taxon>Neoptera</taxon>
        <taxon>Polyneoptera</taxon>
        <taxon>Phasmatodea</taxon>
        <taxon>Timematodea</taxon>
        <taxon>Timematoidea</taxon>
        <taxon>Timematidae</taxon>
        <taxon>Timema</taxon>
    </lineage>
</organism>
<name>A0A7R8VLD2_TIMDO</name>
<dbReference type="EMBL" id="OA566844">
    <property type="protein sequence ID" value="CAD7199572.1"/>
    <property type="molecule type" value="Genomic_DNA"/>
</dbReference>
<proteinExistence type="predicted"/>
<protein>
    <submittedName>
        <fullName evidence="1">Uncharacterized protein</fullName>
    </submittedName>
</protein>
<sequence length="441" mass="49746">MKSSDRLAPTMAANNSNLGILDQTYSCLGLKHTQTTATKFNHLGIKYRSVAGHENPMWVKQLVCHRRCIEKMLTSIFLALVITATIWDAALKNQIPDTFTVFMASISELSCASSSFLTQHSRIWFHILLKKDRRSQVNAPNNTKFNDSISPTECYHFSLEALDLVPDIVRSIGASKVLALRQQTQVLWERYFSSIEKIVFTTLEVSRLSGDNDRIATQTTLDQGDEIGWSAMMRLNNMSQCIGHIHLSGGNFSCDLIVQGSHQITKPVADYSRLVGLPLIAPQVDLLLEIIRERLPKEPSRDSLVWNTGPGALLTLPHFSDTWQHYPFYQNMLGNKPGEQFTAIIYSQLGSSTMNTAPLFRLVRNVAHSQYVARFLKEAKLPKTKPVETLKRAACDPFLKCKVAFCKTIADECQPFLQRFQTSKPMTPYLFEAVEKLLDTL</sequence>
<reference evidence="1" key="1">
    <citation type="submission" date="2020-11" db="EMBL/GenBank/DDBJ databases">
        <authorList>
            <person name="Tran Van P."/>
        </authorList>
    </citation>
    <scope>NUCLEOTIDE SEQUENCE</scope>
</reference>
<evidence type="ECO:0000313" key="1">
    <source>
        <dbReference type="EMBL" id="CAD7199572.1"/>
    </source>
</evidence>
<dbReference type="AlphaFoldDB" id="A0A7R8VLD2"/>